<evidence type="ECO:0000256" key="3">
    <source>
        <dbReference type="ARBA" id="ARBA00038182"/>
    </source>
</evidence>
<dbReference type="GO" id="GO:0004059">
    <property type="term" value="F:aralkylamine N-acetyltransferase activity"/>
    <property type="evidence" value="ECO:0007669"/>
    <property type="project" value="UniProtKB-EC"/>
</dbReference>
<evidence type="ECO:0000313" key="14">
    <source>
        <dbReference type="EMBL" id="VDP08867.1"/>
    </source>
</evidence>
<keyword evidence="15" id="KW-1185">Reference proteome</keyword>
<comment type="catalytic activity">
    <reaction evidence="12">
        <text>serotonin + acetyl-CoA = N-acetylserotonin + CoA + H(+)</text>
        <dbReference type="Rhea" id="RHEA:25217"/>
        <dbReference type="ChEBI" id="CHEBI:15378"/>
        <dbReference type="ChEBI" id="CHEBI:17697"/>
        <dbReference type="ChEBI" id="CHEBI:57287"/>
        <dbReference type="ChEBI" id="CHEBI:57288"/>
        <dbReference type="ChEBI" id="CHEBI:350546"/>
        <dbReference type="EC" id="2.3.1.87"/>
    </reaction>
    <physiologicalReaction direction="left-to-right" evidence="12">
        <dbReference type="Rhea" id="RHEA:25218"/>
    </physiologicalReaction>
</comment>
<evidence type="ECO:0000256" key="4">
    <source>
        <dbReference type="ARBA" id="ARBA00039114"/>
    </source>
</evidence>
<evidence type="ECO:0000256" key="5">
    <source>
        <dbReference type="ARBA" id="ARBA00050189"/>
    </source>
</evidence>
<comment type="similarity">
    <text evidence="3">Belongs to the acetyltransferase family. AANAT subfamily.</text>
</comment>
<evidence type="ECO:0000313" key="16">
    <source>
        <dbReference type="WBParaSite" id="SBAD_0000621901-mRNA-1"/>
    </source>
</evidence>
<comment type="catalytic activity">
    <reaction evidence="11">
        <text>dopamine + hexadecanoyl-CoA = N-hexadecanoyl-dopamine + CoA + H(+)</text>
        <dbReference type="Rhea" id="RHEA:51376"/>
        <dbReference type="ChEBI" id="CHEBI:15378"/>
        <dbReference type="ChEBI" id="CHEBI:57287"/>
        <dbReference type="ChEBI" id="CHEBI:57379"/>
        <dbReference type="ChEBI" id="CHEBI:59905"/>
        <dbReference type="ChEBI" id="CHEBI:134058"/>
    </reaction>
    <physiologicalReaction direction="left-to-right" evidence="11">
        <dbReference type="Rhea" id="RHEA:51377"/>
    </physiologicalReaction>
</comment>
<dbReference type="InterPro" id="IPR016181">
    <property type="entry name" value="Acyl_CoA_acyltransferase"/>
</dbReference>
<evidence type="ECO:0000256" key="2">
    <source>
        <dbReference type="ARBA" id="ARBA00037926"/>
    </source>
</evidence>
<reference evidence="16" key="1">
    <citation type="submission" date="2016-06" db="UniProtKB">
        <authorList>
            <consortium name="WormBaseParasite"/>
        </authorList>
    </citation>
    <scope>IDENTIFICATION</scope>
</reference>
<accession>A0A183IQT7</accession>
<dbReference type="Pfam" id="PF00583">
    <property type="entry name" value="Acetyltransf_1"/>
    <property type="match status" value="1"/>
</dbReference>
<comment type="catalytic activity">
    <reaction evidence="6">
        <text>serotonin + octadecanoyl-CoA = N-octadecanoyl-serotonin + CoA + H(+)</text>
        <dbReference type="Rhea" id="RHEA:51400"/>
        <dbReference type="ChEBI" id="CHEBI:15378"/>
        <dbReference type="ChEBI" id="CHEBI:57287"/>
        <dbReference type="ChEBI" id="CHEBI:57394"/>
        <dbReference type="ChEBI" id="CHEBI:134065"/>
        <dbReference type="ChEBI" id="CHEBI:350546"/>
    </reaction>
    <physiologicalReaction direction="left-to-right" evidence="6">
        <dbReference type="Rhea" id="RHEA:51401"/>
    </physiologicalReaction>
</comment>
<dbReference type="WBParaSite" id="SBAD_0000621901-mRNA-1">
    <property type="protein sequence ID" value="SBAD_0000621901-mRNA-1"/>
    <property type="gene ID" value="SBAD_0000621901"/>
</dbReference>
<dbReference type="Gene3D" id="3.40.630.30">
    <property type="match status" value="1"/>
</dbReference>
<comment type="pathway">
    <text evidence="2">Aromatic compound metabolism; melatonin biosynthesis; melatonin from serotonin: step 1/2.</text>
</comment>
<evidence type="ECO:0000256" key="7">
    <source>
        <dbReference type="ARBA" id="ARBA00051284"/>
    </source>
</evidence>
<dbReference type="PANTHER" id="PTHR20905">
    <property type="entry name" value="N-ACETYLTRANSFERASE-RELATED"/>
    <property type="match status" value="1"/>
</dbReference>
<organism evidence="16">
    <name type="scientific">Soboliphyme baturini</name>
    <dbReference type="NCBI Taxonomy" id="241478"/>
    <lineage>
        <taxon>Eukaryota</taxon>
        <taxon>Metazoa</taxon>
        <taxon>Ecdysozoa</taxon>
        <taxon>Nematoda</taxon>
        <taxon>Enoplea</taxon>
        <taxon>Dorylaimia</taxon>
        <taxon>Dioctophymatida</taxon>
        <taxon>Dioctophymatoidea</taxon>
        <taxon>Soboliphymatidae</taxon>
        <taxon>Soboliphyme</taxon>
    </lineage>
</organism>
<proteinExistence type="inferred from homology"/>
<reference evidence="14 15" key="2">
    <citation type="submission" date="2018-11" db="EMBL/GenBank/DDBJ databases">
        <authorList>
            <consortium name="Pathogen Informatics"/>
        </authorList>
    </citation>
    <scope>NUCLEOTIDE SEQUENCE [LARGE SCALE GENOMIC DNA]</scope>
</reference>
<dbReference type="CDD" id="cd04301">
    <property type="entry name" value="NAT_SF"/>
    <property type="match status" value="1"/>
</dbReference>
<feature type="domain" description="N-acetyltransferase" evidence="13">
    <location>
        <begin position="61"/>
        <end position="170"/>
    </location>
</feature>
<dbReference type="EMBL" id="UZAM01009398">
    <property type="protein sequence ID" value="VDP08867.1"/>
    <property type="molecule type" value="Genomic_DNA"/>
</dbReference>
<evidence type="ECO:0000256" key="11">
    <source>
        <dbReference type="ARBA" id="ARBA00052335"/>
    </source>
</evidence>
<comment type="catalytic activity">
    <reaction evidence="10">
        <text>serotonin + hexadecanoyl-CoA = N-hexadecanoyl-serotonin + CoA + H(+)</text>
        <dbReference type="Rhea" id="RHEA:51384"/>
        <dbReference type="ChEBI" id="CHEBI:15378"/>
        <dbReference type="ChEBI" id="CHEBI:57287"/>
        <dbReference type="ChEBI" id="CHEBI:57379"/>
        <dbReference type="ChEBI" id="CHEBI:134059"/>
        <dbReference type="ChEBI" id="CHEBI:350546"/>
    </reaction>
    <physiologicalReaction direction="left-to-right" evidence="10">
        <dbReference type="Rhea" id="RHEA:51385"/>
    </physiologicalReaction>
</comment>
<sequence>MESVLPFLRDISNEEIAFEQPTADNREELLNYMCDEFGQDEPLIQSLAATREEIAPLLLSWINVALSQSYTYVVRTKQNGKLIGCALNGVGSVQEVCALNEHAMSEKALKVMKIMNEVKQPLLRIGRDRKCMEIIALSVANGYHGRGIGKALVSLSLDLARKSGCRMVASEATAFGSQKIFSYFHFETLYEIMLNEYLEDGKVVFPVKAGTTKSALLACKSLN</sequence>
<evidence type="ECO:0000256" key="6">
    <source>
        <dbReference type="ARBA" id="ARBA00050849"/>
    </source>
</evidence>
<evidence type="ECO:0000313" key="15">
    <source>
        <dbReference type="Proteomes" id="UP000270296"/>
    </source>
</evidence>
<dbReference type="InterPro" id="IPR000182">
    <property type="entry name" value="GNAT_dom"/>
</dbReference>
<comment type="catalytic activity">
    <reaction evidence="9">
        <text>serotonin + (9Z)-octadecenoyl-CoA = N-(9Z-octadecenoyl)-serotonin + CoA + H(+)</text>
        <dbReference type="Rhea" id="RHEA:51392"/>
        <dbReference type="ChEBI" id="CHEBI:15378"/>
        <dbReference type="ChEBI" id="CHEBI:57287"/>
        <dbReference type="ChEBI" id="CHEBI:57387"/>
        <dbReference type="ChEBI" id="CHEBI:134064"/>
        <dbReference type="ChEBI" id="CHEBI:350546"/>
    </reaction>
    <physiologicalReaction direction="left-to-right" evidence="9">
        <dbReference type="Rhea" id="RHEA:51393"/>
    </physiologicalReaction>
</comment>
<evidence type="ECO:0000256" key="1">
    <source>
        <dbReference type="ARBA" id="ARBA00022679"/>
    </source>
</evidence>
<protein>
    <recommendedName>
        <fullName evidence="4">aralkylamine N-acetyltransferase</fullName>
        <ecNumber evidence="4">2.3.1.87</ecNumber>
    </recommendedName>
</protein>
<comment type="catalytic activity">
    <reaction evidence="7">
        <text>serotonin + (5Z,8Z,11Z,14Z)-eicosatetraenoyl-CoA = N-[(5Z,8Z,11Z,14Z)-eicosatetraenoyl]-serotonin + CoA + H(+)</text>
        <dbReference type="Rhea" id="RHEA:51396"/>
        <dbReference type="ChEBI" id="CHEBI:15378"/>
        <dbReference type="ChEBI" id="CHEBI:57287"/>
        <dbReference type="ChEBI" id="CHEBI:57368"/>
        <dbReference type="ChEBI" id="CHEBI:132255"/>
        <dbReference type="ChEBI" id="CHEBI:350546"/>
    </reaction>
    <physiologicalReaction direction="left-to-right" evidence="7">
        <dbReference type="Rhea" id="RHEA:51397"/>
    </physiologicalReaction>
</comment>
<name>A0A183IQT7_9BILA</name>
<comment type="catalytic activity">
    <reaction evidence="5">
        <text>dopamine + (9Z)-octadecenoyl-CoA = N-(9Z-octadecanoyl)-dopamine + CoA + H(+)</text>
        <dbReference type="Rhea" id="RHEA:51380"/>
        <dbReference type="ChEBI" id="CHEBI:15378"/>
        <dbReference type="ChEBI" id="CHEBI:31883"/>
        <dbReference type="ChEBI" id="CHEBI:57287"/>
        <dbReference type="ChEBI" id="CHEBI:57387"/>
        <dbReference type="ChEBI" id="CHEBI:59905"/>
    </reaction>
    <physiologicalReaction direction="left-to-right" evidence="5">
        <dbReference type="Rhea" id="RHEA:51381"/>
    </physiologicalReaction>
</comment>
<evidence type="ECO:0000256" key="8">
    <source>
        <dbReference type="ARBA" id="ARBA00051711"/>
    </source>
</evidence>
<dbReference type="SUPFAM" id="SSF55729">
    <property type="entry name" value="Acyl-CoA N-acyltransferases (Nat)"/>
    <property type="match status" value="1"/>
</dbReference>
<dbReference type="Proteomes" id="UP000270296">
    <property type="component" value="Unassembled WGS sequence"/>
</dbReference>
<dbReference type="PANTHER" id="PTHR20905:SF1">
    <property type="entry name" value="AT07410P-RELATED"/>
    <property type="match status" value="1"/>
</dbReference>
<dbReference type="AlphaFoldDB" id="A0A183IQT7"/>
<gene>
    <name evidence="14" type="ORF">SBAD_LOCUS5984</name>
</gene>
<evidence type="ECO:0000259" key="13">
    <source>
        <dbReference type="Pfam" id="PF00583"/>
    </source>
</evidence>
<dbReference type="EC" id="2.3.1.87" evidence="4"/>
<evidence type="ECO:0000256" key="12">
    <source>
        <dbReference type="ARBA" id="ARBA00052491"/>
    </source>
</evidence>
<dbReference type="FunFam" id="3.40.630.30:FF:000046">
    <property type="entry name" value="Dopamine N-acetyltransferase"/>
    <property type="match status" value="1"/>
</dbReference>
<evidence type="ECO:0000256" key="9">
    <source>
        <dbReference type="ARBA" id="ARBA00051823"/>
    </source>
</evidence>
<keyword evidence="1" id="KW-0808">Transferase</keyword>
<dbReference type="OrthoDB" id="41532at2759"/>
<comment type="catalytic activity">
    <reaction evidence="8">
        <text>dopamine + acetyl-CoA = N-acetyldopamine + CoA + H(+)</text>
        <dbReference type="Rhea" id="RHEA:51388"/>
        <dbReference type="ChEBI" id="CHEBI:15378"/>
        <dbReference type="ChEBI" id="CHEBI:57287"/>
        <dbReference type="ChEBI" id="CHEBI:57288"/>
        <dbReference type="ChEBI" id="CHEBI:59905"/>
        <dbReference type="ChEBI" id="CHEBI:125678"/>
    </reaction>
    <physiologicalReaction direction="left-to-right" evidence="8">
        <dbReference type="Rhea" id="RHEA:51389"/>
    </physiologicalReaction>
</comment>
<evidence type="ECO:0000256" key="10">
    <source>
        <dbReference type="ARBA" id="ARBA00052178"/>
    </source>
</evidence>